<dbReference type="InterPro" id="IPR026507">
    <property type="entry name" value="PIRC1/2"/>
</dbReference>
<evidence type="ECO:0000256" key="4">
    <source>
        <dbReference type="ARBA" id="ARBA00023273"/>
    </source>
</evidence>
<keyword evidence="4" id="KW-0966">Cell projection</keyword>
<keyword evidence="7" id="KW-1185">Reference proteome</keyword>
<dbReference type="EMBL" id="WBNG01001244">
    <property type="protein sequence ID" value="NXD30151.1"/>
    <property type="molecule type" value="Genomic_DNA"/>
</dbReference>
<evidence type="ECO:0000256" key="1">
    <source>
        <dbReference type="ARBA" id="ARBA00004430"/>
    </source>
</evidence>
<feature type="non-terminal residue" evidence="6">
    <location>
        <position position="1"/>
    </location>
</feature>
<dbReference type="GO" id="GO:0035082">
    <property type="term" value="P:axoneme assembly"/>
    <property type="evidence" value="ECO:0007669"/>
    <property type="project" value="InterPro"/>
</dbReference>
<accession>A0A851UQV0</accession>
<protein>
    <submittedName>
        <fullName evidence="6">CI116 protein</fullName>
    </submittedName>
</protein>
<dbReference type="AlphaFoldDB" id="A0A851UQV0"/>
<dbReference type="OrthoDB" id="546383at2759"/>
<organism evidence="6 7">
    <name type="scientific">Elachura formosa</name>
    <name type="common">spotted wren-babbler</name>
    <dbReference type="NCBI Taxonomy" id="1463973"/>
    <lineage>
        <taxon>Eukaryota</taxon>
        <taxon>Metazoa</taxon>
        <taxon>Chordata</taxon>
        <taxon>Craniata</taxon>
        <taxon>Vertebrata</taxon>
        <taxon>Euteleostomi</taxon>
        <taxon>Archelosauria</taxon>
        <taxon>Archosauria</taxon>
        <taxon>Dinosauria</taxon>
        <taxon>Saurischia</taxon>
        <taxon>Theropoda</taxon>
        <taxon>Coelurosauria</taxon>
        <taxon>Aves</taxon>
        <taxon>Neognathae</taxon>
        <taxon>Neoaves</taxon>
        <taxon>Telluraves</taxon>
        <taxon>Australaves</taxon>
        <taxon>Passeriformes</taxon>
        <taxon>Elachuridae</taxon>
        <taxon>Elachura</taxon>
    </lineage>
</organism>
<evidence type="ECO:0000256" key="2">
    <source>
        <dbReference type="ARBA" id="ARBA00022490"/>
    </source>
</evidence>
<comment type="caution">
    <text evidence="6">The sequence shown here is derived from an EMBL/GenBank/DDBJ whole genome shotgun (WGS) entry which is preliminary data.</text>
</comment>
<keyword evidence="3" id="KW-0206">Cytoskeleton</keyword>
<gene>
    <name evidence="6" type="ORF">ELAFOR_R15404</name>
</gene>
<evidence type="ECO:0000313" key="7">
    <source>
        <dbReference type="Proteomes" id="UP000623542"/>
    </source>
</evidence>
<evidence type="ECO:0000256" key="5">
    <source>
        <dbReference type="ARBA" id="ARBA00038014"/>
    </source>
</evidence>
<keyword evidence="2" id="KW-0963">Cytoplasm</keyword>
<dbReference type="Pfam" id="PF14892">
    <property type="entry name" value="PIRC1_2"/>
    <property type="match status" value="1"/>
</dbReference>
<reference evidence="6" key="1">
    <citation type="submission" date="2019-09" db="EMBL/GenBank/DDBJ databases">
        <title>Bird 10,000 Genomes (B10K) Project - Family phase.</title>
        <authorList>
            <person name="Zhang G."/>
        </authorList>
    </citation>
    <scope>NUCLEOTIDE SEQUENCE</scope>
    <source>
        <strain evidence="6">B10K-IZCAS-20218</strain>
        <tissue evidence="6">Blood</tissue>
    </source>
</reference>
<dbReference type="GO" id="GO:0005879">
    <property type="term" value="C:axonemal microtubule"/>
    <property type="evidence" value="ECO:0007669"/>
    <property type="project" value="InterPro"/>
</dbReference>
<evidence type="ECO:0000256" key="3">
    <source>
        <dbReference type="ARBA" id="ARBA00023212"/>
    </source>
</evidence>
<comment type="similarity">
    <text evidence="5">Belongs to the PIERCE1 family.</text>
</comment>
<feature type="non-terminal residue" evidence="6">
    <location>
        <position position="92"/>
    </location>
</feature>
<dbReference type="PANTHER" id="PTHR20899:SF1">
    <property type="entry name" value="PIERCER OF MICROTUBULE WALL 1 PROTEIN"/>
    <property type="match status" value="1"/>
</dbReference>
<sequence>QPPLHPRFRTVNQSYGSRAPSVYELPNCFHCASHSFSTHLGKCGMYSDSGLNTALDKSRCTGSDSFITACERRDFHPSYNRAAPSLSSEQPP</sequence>
<evidence type="ECO:0000313" key="6">
    <source>
        <dbReference type="EMBL" id="NXD30151.1"/>
    </source>
</evidence>
<dbReference type="PANTHER" id="PTHR20899">
    <property type="entry name" value="PIERCE HOMOLOG"/>
    <property type="match status" value="1"/>
</dbReference>
<comment type="subcellular location">
    <subcellularLocation>
        <location evidence="1">Cytoplasm</location>
        <location evidence="1">Cytoskeleton</location>
        <location evidence="1">Cilium axoneme</location>
    </subcellularLocation>
</comment>
<proteinExistence type="inferred from homology"/>
<name>A0A851UQV0_9PASS</name>
<dbReference type="Proteomes" id="UP000623542">
    <property type="component" value="Unassembled WGS sequence"/>
</dbReference>